<dbReference type="HAMAP" id="MF_00227">
    <property type="entry name" value="RNase_P"/>
    <property type="match status" value="1"/>
</dbReference>
<evidence type="ECO:0000256" key="4">
    <source>
        <dbReference type="ARBA" id="ARBA00022801"/>
    </source>
</evidence>
<comment type="subunit">
    <text evidence="6">Consists of a catalytic RNA component (M1 or rnpB) and a protein subunit.</text>
</comment>
<dbReference type="RefSeq" id="WP_380749362.1">
    <property type="nucleotide sequence ID" value="NZ_JBHULT010000006.1"/>
</dbReference>
<dbReference type="InterPro" id="IPR000100">
    <property type="entry name" value="RNase_P"/>
</dbReference>
<dbReference type="EC" id="3.1.26.5" evidence="6 7"/>
<comment type="catalytic activity">
    <reaction evidence="6">
        <text>Endonucleolytic cleavage of RNA, removing 5'-extranucleotides from tRNA precursor.</text>
        <dbReference type="EC" id="3.1.26.5"/>
    </reaction>
</comment>
<evidence type="ECO:0000256" key="1">
    <source>
        <dbReference type="ARBA" id="ARBA00022694"/>
    </source>
</evidence>
<gene>
    <name evidence="6 8" type="primary">rnpA</name>
    <name evidence="8" type="ORF">ACFSTG_05535</name>
</gene>
<comment type="function">
    <text evidence="6">RNaseP catalyzes the removal of the 5'-leader sequence from pre-tRNA to produce the mature 5'-terminus. It can also cleave other RNA substrates such as 4.5S RNA. The protein component plays an auxiliary but essential role in vivo by binding to the 5'-leader sequence and broadening the substrate specificity of the ribozyme.</text>
</comment>
<dbReference type="Proteomes" id="UP001597468">
    <property type="component" value="Unassembled WGS sequence"/>
</dbReference>
<evidence type="ECO:0000313" key="8">
    <source>
        <dbReference type="EMBL" id="MFD2517348.1"/>
    </source>
</evidence>
<dbReference type="NCBIfam" id="TIGR00188">
    <property type="entry name" value="rnpA"/>
    <property type="match status" value="1"/>
</dbReference>
<dbReference type="InterPro" id="IPR014721">
    <property type="entry name" value="Ribsml_uS5_D2-typ_fold_subgr"/>
</dbReference>
<proteinExistence type="inferred from homology"/>
<keyword evidence="9" id="KW-1185">Reference proteome</keyword>
<accession>A0ABW5IV68</accession>
<evidence type="ECO:0000256" key="6">
    <source>
        <dbReference type="HAMAP-Rule" id="MF_00227"/>
    </source>
</evidence>
<keyword evidence="5 6" id="KW-0694">RNA-binding</keyword>
<keyword evidence="3 6" id="KW-0255">Endonuclease</keyword>
<protein>
    <recommendedName>
        <fullName evidence="6 7">Ribonuclease P protein component</fullName>
        <shortName evidence="6">RNase P protein</shortName>
        <shortName evidence="6">RNaseP protein</shortName>
        <ecNumber evidence="6 7">3.1.26.5</ecNumber>
    </recommendedName>
    <alternativeName>
        <fullName evidence="6">Protein C5</fullName>
    </alternativeName>
</protein>
<sequence length="127" mass="15115">MNQSFGKQERLKSKILIEKLFSEGRSIKKYPLLLLYLPIKDSAEGQNQTGVSVSKRNFKRAVDRMHLKRLMREAFRKNKYLVNSNLESSYAFMFIYIGREKLTYSQLFTRTEELLKKLVQTEKDRLQ</sequence>
<organism evidence="8 9">
    <name type="scientific">Salinimicrobium flavum</name>
    <dbReference type="NCBI Taxonomy" id="1737065"/>
    <lineage>
        <taxon>Bacteria</taxon>
        <taxon>Pseudomonadati</taxon>
        <taxon>Bacteroidota</taxon>
        <taxon>Flavobacteriia</taxon>
        <taxon>Flavobacteriales</taxon>
        <taxon>Flavobacteriaceae</taxon>
        <taxon>Salinimicrobium</taxon>
    </lineage>
</organism>
<keyword evidence="4 6" id="KW-0378">Hydrolase</keyword>
<dbReference type="SUPFAM" id="SSF54211">
    <property type="entry name" value="Ribosomal protein S5 domain 2-like"/>
    <property type="match status" value="1"/>
</dbReference>
<reference evidence="9" key="1">
    <citation type="journal article" date="2019" name="Int. J. Syst. Evol. Microbiol.">
        <title>The Global Catalogue of Microorganisms (GCM) 10K type strain sequencing project: providing services to taxonomists for standard genome sequencing and annotation.</title>
        <authorList>
            <consortium name="The Broad Institute Genomics Platform"/>
            <consortium name="The Broad Institute Genome Sequencing Center for Infectious Disease"/>
            <person name="Wu L."/>
            <person name="Ma J."/>
        </authorList>
    </citation>
    <scope>NUCLEOTIDE SEQUENCE [LARGE SCALE GENOMIC DNA]</scope>
    <source>
        <strain evidence="9">KCTC 42585</strain>
    </source>
</reference>
<name>A0ABW5IV68_9FLAO</name>
<dbReference type="Gene3D" id="3.30.230.10">
    <property type="match status" value="1"/>
</dbReference>
<evidence type="ECO:0000256" key="2">
    <source>
        <dbReference type="ARBA" id="ARBA00022722"/>
    </source>
</evidence>
<keyword evidence="2 6" id="KW-0540">Nuclease</keyword>
<evidence type="ECO:0000256" key="5">
    <source>
        <dbReference type="ARBA" id="ARBA00022884"/>
    </source>
</evidence>
<dbReference type="Pfam" id="PF00825">
    <property type="entry name" value="Ribonuclease_P"/>
    <property type="match status" value="1"/>
</dbReference>
<evidence type="ECO:0000313" key="9">
    <source>
        <dbReference type="Proteomes" id="UP001597468"/>
    </source>
</evidence>
<evidence type="ECO:0000256" key="3">
    <source>
        <dbReference type="ARBA" id="ARBA00022759"/>
    </source>
</evidence>
<dbReference type="GO" id="GO:0004526">
    <property type="term" value="F:ribonuclease P activity"/>
    <property type="evidence" value="ECO:0007669"/>
    <property type="project" value="UniProtKB-EC"/>
</dbReference>
<comment type="similarity">
    <text evidence="6">Belongs to the RnpA family.</text>
</comment>
<comment type="caution">
    <text evidence="8">The sequence shown here is derived from an EMBL/GenBank/DDBJ whole genome shotgun (WGS) entry which is preliminary data.</text>
</comment>
<dbReference type="PANTHER" id="PTHR33992">
    <property type="entry name" value="RIBONUCLEASE P PROTEIN COMPONENT"/>
    <property type="match status" value="1"/>
</dbReference>
<dbReference type="PANTHER" id="PTHR33992:SF1">
    <property type="entry name" value="RIBONUCLEASE P PROTEIN COMPONENT"/>
    <property type="match status" value="1"/>
</dbReference>
<dbReference type="EMBL" id="JBHULT010000006">
    <property type="protein sequence ID" value="MFD2517348.1"/>
    <property type="molecule type" value="Genomic_DNA"/>
</dbReference>
<dbReference type="InterPro" id="IPR020568">
    <property type="entry name" value="Ribosomal_Su5_D2-typ_SF"/>
</dbReference>
<evidence type="ECO:0000256" key="7">
    <source>
        <dbReference type="NCBIfam" id="TIGR00188"/>
    </source>
</evidence>
<keyword evidence="1 6" id="KW-0819">tRNA processing</keyword>